<dbReference type="STRING" id="1538553.JT25_016525"/>
<evidence type="ECO:0008006" key="3">
    <source>
        <dbReference type="Google" id="ProtNLM"/>
    </source>
</evidence>
<dbReference type="Proteomes" id="UP000030512">
    <property type="component" value="Chromosome"/>
</dbReference>
<evidence type="ECO:0000313" key="2">
    <source>
        <dbReference type="Proteomes" id="UP000030512"/>
    </source>
</evidence>
<reference evidence="1 2" key="1">
    <citation type="journal article" date="2015" name="Environ. Microbiol.">
        <title>Methane oxidation coupled to nitrate reduction under hypoxia by the Gammaproteobacterium Methylomonas denitrificans, sp. nov. type strain FJG1.</title>
        <authorList>
            <person name="Kits K.D."/>
            <person name="Klotz M.G."/>
            <person name="Stein L.Y."/>
        </authorList>
    </citation>
    <scope>NUCLEOTIDE SEQUENCE [LARGE SCALE GENOMIC DNA]</scope>
    <source>
        <strain evidence="1 2">FJG1</strain>
    </source>
</reference>
<gene>
    <name evidence="1" type="ORF">JT25_016525</name>
</gene>
<accession>A0A126T7J5</accession>
<protein>
    <recommendedName>
        <fullName evidence="3">Restriction endonuclease</fullName>
    </recommendedName>
</protein>
<dbReference type="RefSeq" id="WP_062329218.1">
    <property type="nucleotide sequence ID" value="NZ_CP014476.1"/>
</dbReference>
<name>A0A126T7J5_9GAMM</name>
<organism evidence="1 2">
    <name type="scientific">Methylomonas denitrificans</name>
    <dbReference type="NCBI Taxonomy" id="1538553"/>
    <lineage>
        <taxon>Bacteria</taxon>
        <taxon>Pseudomonadati</taxon>
        <taxon>Pseudomonadota</taxon>
        <taxon>Gammaproteobacteria</taxon>
        <taxon>Methylococcales</taxon>
        <taxon>Methylococcaceae</taxon>
        <taxon>Methylomonas</taxon>
    </lineage>
</organism>
<dbReference type="OrthoDB" id="981968at2"/>
<keyword evidence="2" id="KW-1185">Reference proteome</keyword>
<dbReference type="EMBL" id="CP014476">
    <property type="protein sequence ID" value="AMK78065.1"/>
    <property type="molecule type" value="Genomic_DNA"/>
</dbReference>
<evidence type="ECO:0000313" key="1">
    <source>
        <dbReference type="EMBL" id="AMK78065.1"/>
    </source>
</evidence>
<proteinExistence type="predicted"/>
<dbReference type="KEGG" id="mdn:JT25_016525"/>
<sequence>MSRILQYLEKKYPGNSERAIFRAELMRLCQEFIESGYADGKFEHELTSGHTSKFWSSLSEALIFEQLKGKNFLSRRNIGIGPDFLIECNGRKLWIEIICPTHSGIPDDWLEIQLNKASSAPHTEILLRWTSAYKEKVEKLLGNPSGKPMGYLANGIVSEQDLYVIAINGCQLRHGPFSALHGMSQLPYAAEAVFPIGPYQVQLDKATMNIVGQGYQERRNIPKPNGKAVSAEAFLDPTHKMISALWAVDFDGCRILGNHQPSAIIHNPCAQNPLPYGFLPSDEEFHAVATCEEFYSFCRI</sequence>
<dbReference type="AlphaFoldDB" id="A0A126T7J5"/>